<reference evidence="2" key="1">
    <citation type="submission" date="2025-08" db="UniProtKB">
        <authorList>
            <consortium name="Ensembl"/>
        </authorList>
    </citation>
    <scope>IDENTIFICATION</scope>
</reference>
<dbReference type="Ensembl" id="ENSCAFT00020028411.1">
    <property type="protein sequence ID" value="ENSCAFP00020024618.1"/>
    <property type="gene ID" value="ENSCAFG00020019364.1"/>
</dbReference>
<dbReference type="GeneTree" id="ENSGT00950000185354"/>
<sequence>MLAAEELEGLAEMGCPEDGGAGAHLEDTVVLPLSEKDGQVEQMLWLQQQVAGLHEAVRSQESQWAAAERQLQSRRDALAQQNLELREVGPSGLRRHSCCTSRQHHGKGGHTVASVSQSAFGKMLPLSADEEILVKHAGRRSHSATVTGQGQSSKHDPSSQVTLSVYDL</sequence>
<keyword evidence="3" id="KW-1185">Reference proteome</keyword>
<evidence type="ECO:0000256" key="1">
    <source>
        <dbReference type="SAM" id="MobiDB-lite"/>
    </source>
</evidence>
<feature type="region of interest" description="Disordered" evidence="1">
    <location>
        <begin position="1"/>
        <end position="22"/>
    </location>
</feature>
<feature type="region of interest" description="Disordered" evidence="1">
    <location>
        <begin position="138"/>
        <end position="168"/>
    </location>
</feature>
<evidence type="ECO:0000313" key="2">
    <source>
        <dbReference type="Ensembl" id="ENSCAFP00020024618.1"/>
    </source>
</evidence>
<evidence type="ECO:0000313" key="3">
    <source>
        <dbReference type="Proteomes" id="UP000694391"/>
    </source>
</evidence>
<dbReference type="AlphaFoldDB" id="A0A8C0L4B3"/>
<protein>
    <submittedName>
        <fullName evidence="2">Uncharacterized protein</fullName>
    </submittedName>
</protein>
<feature type="compositionally biased region" description="Polar residues" evidence="1">
    <location>
        <begin position="143"/>
        <end position="168"/>
    </location>
</feature>
<accession>A0A8C0L4B3</accession>
<organism evidence="2 3">
    <name type="scientific">Canis lupus dingo</name>
    <name type="common">dingo</name>
    <dbReference type="NCBI Taxonomy" id="286419"/>
    <lineage>
        <taxon>Eukaryota</taxon>
        <taxon>Metazoa</taxon>
        <taxon>Chordata</taxon>
        <taxon>Craniata</taxon>
        <taxon>Vertebrata</taxon>
        <taxon>Euteleostomi</taxon>
        <taxon>Mammalia</taxon>
        <taxon>Eutheria</taxon>
        <taxon>Laurasiatheria</taxon>
        <taxon>Carnivora</taxon>
        <taxon>Caniformia</taxon>
        <taxon>Canidae</taxon>
        <taxon>Canis</taxon>
    </lineage>
</organism>
<dbReference type="Proteomes" id="UP000694391">
    <property type="component" value="Unplaced"/>
</dbReference>
<proteinExistence type="predicted"/>
<reference evidence="2" key="2">
    <citation type="submission" date="2025-09" db="UniProtKB">
        <authorList>
            <consortium name="Ensembl"/>
        </authorList>
    </citation>
    <scope>IDENTIFICATION</scope>
</reference>
<name>A0A8C0L4B3_CANLU</name>